<dbReference type="Proteomes" id="UP000199337">
    <property type="component" value="Unassembled WGS sequence"/>
</dbReference>
<evidence type="ECO:0008006" key="3">
    <source>
        <dbReference type="Google" id="ProtNLM"/>
    </source>
</evidence>
<evidence type="ECO:0000313" key="1">
    <source>
        <dbReference type="EMBL" id="SFH00351.1"/>
    </source>
</evidence>
<organism evidence="1 2">
    <name type="scientific">Desulfotruncus arcticus DSM 17038</name>
    <dbReference type="NCBI Taxonomy" id="1121424"/>
    <lineage>
        <taxon>Bacteria</taxon>
        <taxon>Bacillati</taxon>
        <taxon>Bacillota</taxon>
        <taxon>Clostridia</taxon>
        <taxon>Eubacteriales</taxon>
        <taxon>Desulfallaceae</taxon>
        <taxon>Desulfotruncus</taxon>
    </lineage>
</organism>
<reference evidence="2" key="1">
    <citation type="submission" date="2016-10" db="EMBL/GenBank/DDBJ databases">
        <authorList>
            <person name="Varghese N."/>
            <person name="Submissions S."/>
        </authorList>
    </citation>
    <scope>NUCLEOTIDE SEQUENCE [LARGE SCALE GENOMIC DNA]</scope>
    <source>
        <strain evidence="2">DSM 17038</strain>
    </source>
</reference>
<gene>
    <name evidence="1" type="ORF">SAMN05660649_03490</name>
</gene>
<dbReference type="RefSeq" id="WP_092472663.1">
    <property type="nucleotide sequence ID" value="NZ_FOOX01000013.1"/>
</dbReference>
<protein>
    <recommendedName>
        <fullName evidence="3">Polyketide cyclase / dehydrase and lipid transport</fullName>
    </recommendedName>
</protein>
<dbReference type="OrthoDB" id="7554712at2"/>
<dbReference type="EMBL" id="FOOX01000013">
    <property type="protein sequence ID" value="SFH00351.1"/>
    <property type="molecule type" value="Genomic_DNA"/>
</dbReference>
<evidence type="ECO:0000313" key="2">
    <source>
        <dbReference type="Proteomes" id="UP000199337"/>
    </source>
</evidence>
<dbReference type="AlphaFoldDB" id="A0A1I2WL74"/>
<keyword evidence="2" id="KW-1185">Reference proteome</keyword>
<name>A0A1I2WL74_9FIRM</name>
<proteinExistence type="predicted"/>
<accession>A0A1I2WL74</accession>
<sequence>MEAQQMVTIAQGAQDAVINLPMESIDLATWFFTLKDEEYAACSSGHNGMVQGRLPNGNRVSVSVETIGGDFIVNNFIEDVSRRDYVRAVSFTVAWTGGEDEVYMAPLKITWELKLTSESAQSCMLTSSLTAETADMKLLSMLQEPSPSSSDPLQEHFIAETPRFAADIERKARMGIFD</sequence>